<dbReference type="AlphaFoldDB" id="A0A015XH10"/>
<dbReference type="PATRIC" id="fig|1339316.3.peg.1384"/>
<evidence type="ECO:0000313" key="2">
    <source>
        <dbReference type="Proteomes" id="UP000020773"/>
    </source>
</evidence>
<gene>
    <name evidence="1" type="ORF">M125_1422</name>
</gene>
<proteinExistence type="predicted"/>
<dbReference type="Proteomes" id="UP000020773">
    <property type="component" value="Unassembled WGS sequence"/>
</dbReference>
<evidence type="ECO:0008006" key="3">
    <source>
        <dbReference type="Google" id="ProtNLM"/>
    </source>
</evidence>
<organism evidence="1 2">
    <name type="scientific">Bacteroides fragilis str. 3998T(B)3</name>
    <dbReference type="NCBI Taxonomy" id="1339316"/>
    <lineage>
        <taxon>Bacteria</taxon>
        <taxon>Pseudomonadati</taxon>
        <taxon>Bacteroidota</taxon>
        <taxon>Bacteroidia</taxon>
        <taxon>Bacteroidales</taxon>
        <taxon>Bacteroidaceae</taxon>
        <taxon>Bacteroides</taxon>
    </lineage>
</organism>
<comment type="caution">
    <text evidence="1">The sequence shown here is derived from an EMBL/GenBank/DDBJ whole genome shotgun (WGS) entry which is preliminary data.</text>
</comment>
<name>A0A015XH10_BACFG</name>
<dbReference type="EMBL" id="JGDB01000027">
    <property type="protein sequence ID" value="EXY91910.1"/>
    <property type="molecule type" value="Genomic_DNA"/>
</dbReference>
<sequence length="171" mass="19948">MEIQFAIVRSENREYLCYKAGEAYVDASNPMIAFAAGEDEFEIVEPDSSFRQKEYEFRGEQYYLVPEFYRNGWLALTLVMVEDEDEYIVLSVNLEEMDALGLPDRTFIDVNHYPEAMEFLVKNGLATDSEYKRRSGFVESPMAMLNLPLLYQHNPQIFQKANIELFGEECF</sequence>
<evidence type="ECO:0000313" key="1">
    <source>
        <dbReference type="EMBL" id="EXY91910.1"/>
    </source>
</evidence>
<accession>A0A015XH10</accession>
<protein>
    <recommendedName>
        <fullName evidence="3">DUF4313 domain-containing protein</fullName>
    </recommendedName>
</protein>
<dbReference type="RefSeq" id="WP_042971049.1">
    <property type="nucleotide sequence ID" value="NZ_JGDB01000027.1"/>
</dbReference>
<reference evidence="1 2" key="1">
    <citation type="submission" date="2014-02" db="EMBL/GenBank/DDBJ databases">
        <authorList>
            <person name="Sears C."/>
            <person name="Carroll K."/>
            <person name="Sack B.R."/>
            <person name="Qadri F."/>
            <person name="Myers L.L."/>
            <person name="Chung G.-T."/>
            <person name="Escheverria P."/>
            <person name="Fraser C.M."/>
            <person name="Sadzewicz L."/>
            <person name="Shefchek K.A."/>
            <person name="Tallon L."/>
            <person name="Das S.P."/>
            <person name="Daugherty S."/>
            <person name="Mongodin E.F."/>
        </authorList>
    </citation>
    <scope>NUCLEOTIDE SEQUENCE [LARGE SCALE GENOMIC DNA]</scope>
    <source>
        <strain evidence="2">3998T(B)3</strain>
    </source>
</reference>